<keyword evidence="3" id="KW-1185">Reference proteome</keyword>
<evidence type="ECO:0000256" key="1">
    <source>
        <dbReference type="SAM" id="Phobius"/>
    </source>
</evidence>
<dbReference type="PATRIC" id="fig|507626.3.peg.1902"/>
<accession>A0A0X8HE85</accession>
<keyword evidence="1" id="KW-1133">Transmembrane helix</keyword>
<reference evidence="2 3" key="1">
    <citation type="journal article" date="2016" name="Genome Announc.">
        <title>Draft Genome Sequence of 'Halomonas chromatireducens' Strain AGD 8-3, a Haloalkaliphilic Chromate- and Selenite-Reducing Gammaproteobacterium.</title>
        <authorList>
            <person name="Sharko F.S."/>
            <person name="Shapovalova A.A."/>
            <person name="Tsygankova S.V."/>
            <person name="Komova A.V."/>
            <person name="Boulygina E.S."/>
            <person name="Teslyuk A.B."/>
            <person name="Gotovtsev P.M."/>
            <person name="Namsaraev Z.B."/>
            <person name="Khijniak T.V."/>
            <person name="Nedoluzhko A.V."/>
            <person name="Vasilov R.G."/>
        </authorList>
    </citation>
    <scope>NUCLEOTIDE SEQUENCE [LARGE SCALE GENOMIC DNA]</scope>
    <source>
        <strain evidence="2 3">AGD 8-3</strain>
    </source>
</reference>
<dbReference type="Proteomes" id="UP000063387">
    <property type="component" value="Chromosome"/>
</dbReference>
<gene>
    <name evidence="2" type="ORF">LOKO_01906</name>
</gene>
<keyword evidence="1" id="KW-0472">Membrane</keyword>
<dbReference type="OrthoDB" id="6159251at2"/>
<dbReference type="STRING" id="507626.LOKO_01906"/>
<evidence type="ECO:0000313" key="2">
    <source>
        <dbReference type="EMBL" id="AMD00974.1"/>
    </source>
</evidence>
<dbReference type="GO" id="GO:0008324">
    <property type="term" value="F:monoatomic cation transmembrane transporter activity"/>
    <property type="evidence" value="ECO:0007669"/>
    <property type="project" value="InterPro"/>
</dbReference>
<dbReference type="GO" id="GO:0016020">
    <property type="term" value="C:membrane"/>
    <property type="evidence" value="ECO:0007669"/>
    <property type="project" value="InterPro"/>
</dbReference>
<name>A0A0X8HE85_9GAMM</name>
<dbReference type="EMBL" id="CP014226">
    <property type="protein sequence ID" value="AMD00974.1"/>
    <property type="molecule type" value="Genomic_DNA"/>
</dbReference>
<dbReference type="Pfam" id="PF01899">
    <property type="entry name" value="MNHE"/>
    <property type="match status" value="1"/>
</dbReference>
<organism evidence="2 3">
    <name type="scientific">Halomonas chromatireducens</name>
    <dbReference type="NCBI Taxonomy" id="507626"/>
    <lineage>
        <taxon>Bacteria</taxon>
        <taxon>Pseudomonadati</taxon>
        <taxon>Pseudomonadota</taxon>
        <taxon>Gammaproteobacteria</taxon>
        <taxon>Oceanospirillales</taxon>
        <taxon>Halomonadaceae</taxon>
        <taxon>Halomonas</taxon>
    </lineage>
</organism>
<dbReference type="KEGG" id="hco:LOKO_01906"/>
<protein>
    <submittedName>
        <fullName evidence="2">Putative monovalent cation/H+ antiporter subunit E</fullName>
    </submittedName>
</protein>
<dbReference type="AlphaFoldDB" id="A0A0X8HE85"/>
<reference evidence="2 3" key="2">
    <citation type="submission" date="2016-02" db="EMBL/GenBank/DDBJ databases">
        <authorList>
            <person name="Wen L."/>
            <person name="He K."/>
            <person name="Yang H."/>
        </authorList>
    </citation>
    <scope>NUCLEOTIDE SEQUENCE [LARGE SCALE GENOMIC DNA]</scope>
    <source>
        <strain evidence="2 3">AGD 8-3</strain>
    </source>
</reference>
<proteinExistence type="predicted"/>
<sequence>MNYRRWQAWAWRLAILSLLWWAISSGDPASWAWGVPAILAAAVLMPVFNWQLRPLAVLLFVPHALWLALRGGLEVAWLACRPSLRLNTRVIEHRWHYLPEGPAQLFMASLINLIPGTLALRLASGTLQVHVLNLHNGTAASLVRLERRIAALFGVTHRKET</sequence>
<dbReference type="RefSeq" id="WP_066448133.1">
    <property type="nucleotide sequence ID" value="NZ_CP014226.1"/>
</dbReference>
<evidence type="ECO:0000313" key="3">
    <source>
        <dbReference type="Proteomes" id="UP000063387"/>
    </source>
</evidence>
<dbReference type="InterPro" id="IPR002758">
    <property type="entry name" value="Cation_antiport_E"/>
</dbReference>
<feature type="transmembrane region" description="Helical" evidence="1">
    <location>
        <begin position="56"/>
        <end position="79"/>
    </location>
</feature>
<keyword evidence="1" id="KW-0812">Transmembrane</keyword>